<dbReference type="PANTHER" id="PTHR28082:SF2">
    <property type="entry name" value="CHY-TYPE DOMAIN-CONTAINING PROTEIN"/>
    <property type="match status" value="1"/>
</dbReference>
<dbReference type="InterPro" id="IPR007150">
    <property type="entry name" value="HUS1/Mec3"/>
</dbReference>
<name>A0ABP9YRD4_9FUNG</name>
<keyword evidence="3" id="KW-0862">Zinc</keyword>
<evidence type="ECO:0000256" key="1">
    <source>
        <dbReference type="ARBA" id="ARBA00022723"/>
    </source>
</evidence>
<dbReference type="InterPro" id="IPR052604">
    <property type="entry name" value="Mito_Tim_assembly_helper"/>
</dbReference>
<evidence type="ECO:0000259" key="5">
    <source>
        <dbReference type="PROSITE" id="PS51266"/>
    </source>
</evidence>
<keyword evidence="1" id="KW-0479">Metal-binding</keyword>
<feature type="domain" description="CHY-type" evidence="5">
    <location>
        <begin position="240"/>
        <end position="315"/>
    </location>
</feature>
<organism evidence="6 7">
    <name type="scientific">Mucor flavus</name>
    <dbReference type="NCBI Taxonomy" id="439312"/>
    <lineage>
        <taxon>Eukaryota</taxon>
        <taxon>Fungi</taxon>
        <taxon>Fungi incertae sedis</taxon>
        <taxon>Mucoromycota</taxon>
        <taxon>Mucoromycotina</taxon>
        <taxon>Mucoromycetes</taxon>
        <taxon>Mucorales</taxon>
        <taxon>Mucorineae</taxon>
        <taxon>Mucoraceae</taxon>
        <taxon>Mucor</taxon>
    </lineage>
</organism>
<evidence type="ECO:0000256" key="3">
    <source>
        <dbReference type="ARBA" id="ARBA00022833"/>
    </source>
</evidence>
<evidence type="ECO:0000256" key="4">
    <source>
        <dbReference type="PROSITE-ProRule" id="PRU00601"/>
    </source>
</evidence>
<dbReference type="Pfam" id="PF05495">
    <property type="entry name" value="zf-CHY"/>
    <property type="match status" value="1"/>
</dbReference>
<dbReference type="Proteomes" id="UP001473302">
    <property type="component" value="Unassembled WGS sequence"/>
</dbReference>
<evidence type="ECO:0000313" key="7">
    <source>
        <dbReference type="Proteomes" id="UP001473302"/>
    </source>
</evidence>
<gene>
    <name evidence="6" type="ORF">MFLAVUS_002798</name>
</gene>
<dbReference type="Gene3D" id="3.70.10.10">
    <property type="match status" value="1"/>
</dbReference>
<dbReference type="PANTHER" id="PTHR28082">
    <property type="entry name" value="ZINC FINGER PROTEIN"/>
    <property type="match status" value="1"/>
</dbReference>
<dbReference type="SUPFAM" id="SSF161219">
    <property type="entry name" value="CHY zinc finger-like"/>
    <property type="match status" value="1"/>
</dbReference>
<dbReference type="PROSITE" id="PS51266">
    <property type="entry name" value="ZF_CHY"/>
    <property type="match status" value="1"/>
</dbReference>
<sequence length="367" mass="41489">MSFTASISNYTGFADLTAFAKRLGDTCVIRFDTEQVELAVFTNGTVSTTGFIHLETDVLFSRYTASRDITILVSTRELQRMAHNVKHCNFTDLELHTTEGNADHYLVFTSESTTRSGSTAKERGELDVKVLTEREASEIGQPGHLTPDVCITLKPLRHYVNFVKGFSQTIESIEISASGNGEFRLDYAGLNVFAELVNRKLKRPLLDIEVPFPEDMDQLFKVRVRSKHLVNVLSAEDLDVKETYASITDDAQIVAIRAPCCKKWFDCAECHAAVSDHPLRKTDEMAFACKKCKKVFRKDMTDYEEEDEFCPHCDNQYVIDALIPEASIGIETEDVRVDNRVVRDDRLRKKTEQVTSIFEIDGSHMMG</sequence>
<comment type="caution">
    <text evidence="6">The sequence shown here is derived from an EMBL/GenBank/DDBJ whole genome shotgun (WGS) entry which is preliminary data.</text>
</comment>
<proteinExistence type="predicted"/>
<evidence type="ECO:0000313" key="6">
    <source>
        <dbReference type="EMBL" id="GAA5809390.1"/>
    </source>
</evidence>
<dbReference type="Pfam" id="PF04005">
    <property type="entry name" value="Hus1"/>
    <property type="match status" value="1"/>
</dbReference>
<keyword evidence="2 4" id="KW-0863">Zinc-finger</keyword>
<protein>
    <recommendedName>
        <fullName evidence="5">CHY-type domain-containing protein</fullName>
    </recommendedName>
</protein>
<evidence type="ECO:0000256" key="2">
    <source>
        <dbReference type="ARBA" id="ARBA00022771"/>
    </source>
</evidence>
<keyword evidence="7" id="KW-1185">Reference proteome</keyword>
<dbReference type="InterPro" id="IPR008913">
    <property type="entry name" value="Znf_CHY"/>
</dbReference>
<dbReference type="EMBL" id="BAABUK010000005">
    <property type="protein sequence ID" value="GAA5809390.1"/>
    <property type="molecule type" value="Genomic_DNA"/>
</dbReference>
<accession>A0ABP9YRD4</accession>
<reference evidence="6 7" key="1">
    <citation type="submission" date="2024-04" db="EMBL/GenBank/DDBJ databases">
        <title>genome sequences of Mucor flavus KT1a and Helicostylum pulchrum KT1b strains isolated from the surface of a dry-aged beef.</title>
        <authorList>
            <person name="Toyotome T."/>
            <person name="Hosono M."/>
            <person name="Torimaru M."/>
            <person name="Fukuda K."/>
            <person name="Mikami N."/>
        </authorList>
    </citation>
    <scope>NUCLEOTIDE SEQUENCE [LARGE SCALE GENOMIC DNA]</scope>
    <source>
        <strain evidence="6 7">KT1a</strain>
    </source>
</reference>
<dbReference type="InterPro" id="IPR037274">
    <property type="entry name" value="Znf_CHY_sf"/>
</dbReference>